<reference evidence="1" key="1">
    <citation type="submission" date="2021-03" db="EMBL/GenBank/DDBJ databases">
        <authorList>
            <person name="Tagirdzhanova G."/>
        </authorList>
    </citation>
    <scope>NUCLEOTIDE SEQUENCE</scope>
</reference>
<dbReference type="AlphaFoldDB" id="A0A8H3FLV1"/>
<evidence type="ECO:0000313" key="2">
    <source>
        <dbReference type="Proteomes" id="UP000664521"/>
    </source>
</evidence>
<dbReference type="Proteomes" id="UP000664521">
    <property type="component" value="Unassembled WGS sequence"/>
</dbReference>
<protein>
    <submittedName>
        <fullName evidence="1">Uncharacterized protein</fullName>
    </submittedName>
</protein>
<gene>
    <name evidence="1" type="ORF">HETSPECPRED_005922</name>
</gene>
<name>A0A8H3FLV1_9LECA</name>
<dbReference type="OrthoDB" id="5370359at2759"/>
<evidence type="ECO:0000313" key="1">
    <source>
        <dbReference type="EMBL" id="CAF9925754.1"/>
    </source>
</evidence>
<dbReference type="EMBL" id="CAJPDS010000039">
    <property type="protein sequence ID" value="CAF9925754.1"/>
    <property type="molecule type" value="Genomic_DNA"/>
</dbReference>
<comment type="caution">
    <text evidence="1">The sequence shown here is derived from an EMBL/GenBank/DDBJ whole genome shotgun (WGS) entry which is preliminary data.</text>
</comment>
<sequence>MPVAGNGTAQEWSAEKIAERTNKLADQAAKAIKKQMKWQPSCKRGTTKWSHTGVALNAQVFFSMMNLPQNGKAWKQKKISRREFKIAIRDKGFSNRYGRLRITGEHVNIKWAAEENSFTLSGTYDL</sequence>
<keyword evidence="2" id="KW-1185">Reference proteome</keyword>
<accession>A0A8H3FLV1</accession>
<organism evidence="1 2">
    <name type="scientific">Heterodermia speciosa</name>
    <dbReference type="NCBI Taxonomy" id="116794"/>
    <lineage>
        <taxon>Eukaryota</taxon>
        <taxon>Fungi</taxon>
        <taxon>Dikarya</taxon>
        <taxon>Ascomycota</taxon>
        <taxon>Pezizomycotina</taxon>
        <taxon>Lecanoromycetes</taxon>
        <taxon>OSLEUM clade</taxon>
        <taxon>Lecanoromycetidae</taxon>
        <taxon>Caliciales</taxon>
        <taxon>Physciaceae</taxon>
        <taxon>Heterodermia</taxon>
    </lineage>
</organism>
<proteinExistence type="predicted"/>